<proteinExistence type="predicted"/>
<keyword evidence="3" id="KW-1185">Reference proteome</keyword>
<dbReference type="Proteomes" id="UP001162030">
    <property type="component" value="Chromosome"/>
</dbReference>
<reference evidence="2 3" key="1">
    <citation type="submission" date="2023-03" db="EMBL/GenBank/DDBJ databases">
        <authorList>
            <person name="Pearce D."/>
        </authorList>
    </citation>
    <scope>NUCLEOTIDE SEQUENCE [LARGE SCALE GENOMIC DNA]</scope>
    <source>
        <strain evidence="2">Msz</strain>
    </source>
</reference>
<accession>A0ABN8XC19</accession>
<name>A0ABN8XC19_9GAMM</name>
<evidence type="ECO:0000313" key="1">
    <source>
        <dbReference type="EMBL" id="CAI8889446.1"/>
    </source>
</evidence>
<sequence>MYIVQVVKELIVITQAMTPKRSRYSANRLRLITLDSLVEPGRIELPTSCVQGRRSPS</sequence>
<protein>
    <submittedName>
        <fullName evidence="2">Uncharacterized protein</fullName>
    </submittedName>
</protein>
<dbReference type="EMBL" id="OX458333">
    <property type="protein sequence ID" value="CAI8889446.1"/>
    <property type="molecule type" value="Genomic_DNA"/>
</dbReference>
<dbReference type="EMBL" id="OX458333">
    <property type="protein sequence ID" value="CAI8916126.1"/>
    <property type="molecule type" value="Genomic_DNA"/>
</dbReference>
<evidence type="ECO:0000313" key="3">
    <source>
        <dbReference type="Proteomes" id="UP001162030"/>
    </source>
</evidence>
<gene>
    <name evidence="1" type="ORF">MSZNOR_3215</name>
    <name evidence="2" type="ORF">MSZNOR_3744</name>
</gene>
<organism evidence="2 3">
    <name type="scientific">Methylocaldum szegediense</name>
    <dbReference type="NCBI Taxonomy" id="73780"/>
    <lineage>
        <taxon>Bacteria</taxon>
        <taxon>Pseudomonadati</taxon>
        <taxon>Pseudomonadota</taxon>
        <taxon>Gammaproteobacteria</taxon>
        <taxon>Methylococcales</taxon>
        <taxon>Methylococcaceae</taxon>
        <taxon>Methylocaldum</taxon>
    </lineage>
</organism>
<evidence type="ECO:0000313" key="2">
    <source>
        <dbReference type="EMBL" id="CAI8916126.1"/>
    </source>
</evidence>